<feature type="compositionally biased region" description="Low complexity" evidence="3">
    <location>
        <begin position="542"/>
        <end position="556"/>
    </location>
</feature>
<feature type="compositionally biased region" description="Low complexity" evidence="3">
    <location>
        <begin position="844"/>
        <end position="861"/>
    </location>
</feature>
<feature type="compositionally biased region" description="Low complexity" evidence="3">
    <location>
        <begin position="296"/>
        <end position="310"/>
    </location>
</feature>
<keyword evidence="5" id="KW-1185">Reference proteome</keyword>
<feature type="compositionally biased region" description="Polar residues" evidence="3">
    <location>
        <begin position="1"/>
        <end position="24"/>
    </location>
</feature>
<feature type="compositionally biased region" description="Pro residues" evidence="3">
    <location>
        <begin position="557"/>
        <end position="570"/>
    </location>
</feature>
<keyword evidence="2" id="KW-0539">Nucleus</keyword>
<feature type="region of interest" description="Disordered" evidence="3">
    <location>
        <begin position="75"/>
        <end position="442"/>
    </location>
</feature>
<dbReference type="InterPro" id="IPR003889">
    <property type="entry name" value="FYrich_C"/>
</dbReference>
<proteinExistence type="predicted"/>
<feature type="compositionally biased region" description="Low complexity" evidence="3">
    <location>
        <begin position="180"/>
        <end position="192"/>
    </location>
</feature>
<feature type="region of interest" description="Disordered" evidence="3">
    <location>
        <begin position="880"/>
        <end position="975"/>
    </location>
</feature>
<feature type="compositionally biased region" description="Low complexity" evidence="3">
    <location>
        <begin position="397"/>
        <end position="440"/>
    </location>
</feature>
<evidence type="ECO:0000313" key="4">
    <source>
        <dbReference type="EMBL" id="TFK23056.1"/>
    </source>
</evidence>
<dbReference type="Pfam" id="PF05964">
    <property type="entry name" value="FYRN"/>
    <property type="match status" value="1"/>
</dbReference>
<protein>
    <recommendedName>
        <fullName evidence="6">FYR N-terminal domain-containing protein</fullName>
    </recommendedName>
</protein>
<dbReference type="Proteomes" id="UP000307440">
    <property type="component" value="Unassembled WGS sequence"/>
</dbReference>
<feature type="compositionally biased region" description="Pro residues" evidence="3">
    <location>
        <begin position="524"/>
        <end position="533"/>
    </location>
</feature>
<evidence type="ECO:0000256" key="3">
    <source>
        <dbReference type="SAM" id="MobiDB-lite"/>
    </source>
</evidence>
<dbReference type="GO" id="GO:0005634">
    <property type="term" value="C:nucleus"/>
    <property type="evidence" value="ECO:0007669"/>
    <property type="project" value="UniProtKB-SubCell"/>
</dbReference>
<feature type="compositionally biased region" description="Polar residues" evidence="3">
    <location>
        <begin position="937"/>
        <end position="953"/>
    </location>
</feature>
<dbReference type="EMBL" id="ML210226">
    <property type="protein sequence ID" value="TFK23056.1"/>
    <property type="molecule type" value="Genomic_DNA"/>
</dbReference>
<feature type="region of interest" description="Disordered" evidence="3">
    <location>
        <begin position="506"/>
        <end position="583"/>
    </location>
</feature>
<comment type="subcellular location">
    <subcellularLocation>
        <location evidence="1">Nucleus</location>
    </subcellularLocation>
</comment>
<dbReference type="STRING" id="230819.A0A5C3KRK0"/>
<dbReference type="PROSITE" id="PS51543">
    <property type="entry name" value="FYRC"/>
    <property type="match status" value="1"/>
</dbReference>
<dbReference type="InterPro" id="IPR003888">
    <property type="entry name" value="FYrich_N"/>
</dbReference>
<dbReference type="AlphaFoldDB" id="A0A5C3KRK0"/>
<feature type="compositionally biased region" description="Polar residues" evidence="3">
    <location>
        <begin position="207"/>
        <end position="227"/>
    </location>
</feature>
<dbReference type="SMART" id="SM00541">
    <property type="entry name" value="FYRN"/>
    <property type="match status" value="1"/>
</dbReference>
<organism evidence="4 5">
    <name type="scientific">Coprinopsis marcescibilis</name>
    <name type="common">Agaric fungus</name>
    <name type="synonym">Psathyrella marcescibilis</name>
    <dbReference type="NCBI Taxonomy" id="230819"/>
    <lineage>
        <taxon>Eukaryota</taxon>
        <taxon>Fungi</taxon>
        <taxon>Dikarya</taxon>
        <taxon>Basidiomycota</taxon>
        <taxon>Agaricomycotina</taxon>
        <taxon>Agaricomycetes</taxon>
        <taxon>Agaricomycetidae</taxon>
        <taxon>Agaricales</taxon>
        <taxon>Agaricineae</taxon>
        <taxon>Psathyrellaceae</taxon>
        <taxon>Coprinopsis</taxon>
    </lineage>
</organism>
<dbReference type="PROSITE" id="PS51542">
    <property type="entry name" value="FYRN"/>
    <property type="match status" value="1"/>
</dbReference>
<gene>
    <name evidence="4" type="ORF">FA15DRAFT_491252</name>
</gene>
<evidence type="ECO:0000313" key="5">
    <source>
        <dbReference type="Proteomes" id="UP000307440"/>
    </source>
</evidence>
<feature type="compositionally biased region" description="Low complexity" evidence="3">
    <location>
        <begin position="886"/>
        <end position="904"/>
    </location>
</feature>
<evidence type="ECO:0008006" key="6">
    <source>
        <dbReference type="Google" id="ProtNLM"/>
    </source>
</evidence>
<dbReference type="Gene3D" id="3.30.160.360">
    <property type="match status" value="1"/>
</dbReference>
<feature type="compositionally biased region" description="Polar residues" evidence="3">
    <location>
        <begin position="332"/>
        <end position="350"/>
    </location>
</feature>
<reference evidence="4 5" key="1">
    <citation type="journal article" date="2019" name="Nat. Ecol. Evol.">
        <title>Megaphylogeny resolves global patterns of mushroom evolution.</title>
        <authorList>
            <person name="Varga T."/>
            <person name="Krizsan K."/>
            <person name="Foldi C."/>
            <person name="Dima B."/>
            <person name="Sanchez-Garcia M."/>
            <person name="Sanchez-Ramirez S."/>
            <person name="Szollosi G.J."/>
            <person name="Szarkandi J.G."/>
            <person name="Papp V."/>
            <person name="Albert L."/>
            <person name="Andreopoulos W."/>
            <person name="Angelini C."/>
            <person name="Antonin V."/>
            <person name="Barry K.W."/>
            <person name="Bougher N.L."/>
            <person name="Buchanan P."/>
            <person name="Buyck B."/>
            <person name="Bense V."/>
            <person name="Catcheside P."/>
            <person name="Chovatia M."/>
            <person name="Cooper J."/>
            <person name="Damon W."/>
            <person name="Desjardin D."/>
            <person name="Finy P."/>
            <person name="Geml J."/>
            <person name="Haridas S."/>
            <person name="Hughes K."/>
            <person name="Justo A."/>
            <person name="Karasinski D."/>
            <person name="Kautmanova I."/>
            <person name="Kiss B."/>
            <person name="Kocsube S."/>
            <person name="Kotiranta H."/>
            <person name="LaButti K.M."/>
            <person name="Lechner B.E."/>
            <person name="Liimatainen K."/>
            <person name="Lipzen A."/>
            <person name="Lukacs Z."/>
            <person name="Mihaltcheva S."/>
            <person name="Morgado L.N."/>
            <person name="Niskanen T."/>
            <person name="Noordeloos M.E."/>
            <person name="Ohm R.A."/>
            <person name="Ortiz-Santana B."/>
            <person name="Ovrebo C."/>
            <person name="Racz N."/>
            <person name="Riley R."/>
            <person name="Savchenko A."/>
            <person name="Shiryaev A."/>
            <person name="Soop K."/>
            <person name="Spirin V."/>
            <person name="Szebenyi C."/>
            <person name="Tomsovsky M."/>
            <person name="Tulloss R.E."/>
            <person name="Uehling J."/>
            <person name="Grigoriev I.V."/>
            <person name="Vagvolgyi C."/>
            <person name="Papp T."/>
            <person name="Martin F.M."/>
            <person name="Miettinen O."/>
            <person name="Hibbett D.S."/>
            <person name="Nagy L.G."/>
        </authorList>
    </citation>
    <scope>NUCLEOTIDE SEQUENCE [LARGE SCALE GENOMIC DNA]</scope>
    <source>
        <strain evidence="4 5">CBS 121175</strain>
    </source>
</reference>
<feature type="region of interest" description="Disordered" evidence="3">
    <location>
        <begin position="1"/>
        <end position="27"/>
    </location>
</feature>
<feature type="region of interest" description="Disordered" evidence="3">
    <location>
        <begin position="823"/>
        <end position="861"/>
    </location>
</feature>
<feature type="compositionally biased region" description="Polar residues" evidence="3">
    <location>
        <begin position="115"/>
        <end position="124"/>
    </location>
</feature>
<feature type="compositionally biased region" description="Pro residues" evidence="3">
    <location>
        <begin position="905"/>
        <end position="917"/>
    </location>
</feature>
<evidence type="ECO:0000256" key="1">
    <source>
        <dbReference type="ARBA" id="ARBA00004123"/>
    </source>
</evidence>
<evidence type="ECO:0000256" key="2">
    <source>
        <dbReference type="ARBA" id="ARBA00023242"/>
    </source>
</evidence>
<sequence>MDSVDNSAPQSPPANNIISNTGEIDSSVGLENYGKLKRRFHDLEEEYQDVTSEAQRSVEKLATMQREREYLLERIRQLEEHQTDDAEESSVSVDSPQSAPQGKILPRMQPDARVSNESAEQSQLAVAEAGTDDQEGSQPSSRRLQRRVEDDDVRDVEMASPTRLSQDDGDQPSVESTINGRSGSPPTSPGSSAHSKRNGDVHGATLPTPTSATLKRPRSSTVTSSDLQHAGPSTESTPRSTPPSPSGRLLSPSVPKRRRRATDAEPPVEDSPRTLRTRRPKTAPSPEQARSRNGLASPARSSKAAGKAKAIQNEEEEIEAFSPLSPQPIAATASSDSHSSLPPTLSINTASSKLPDSDSPPDTTEGGINGQKDTSSLHTNPPTPPSTSDADPNIDPSLVAQSSSVSTSKLNSETTTAVQSSSSTTQNTSTTPSSSGSTSSVNPYLNLFLPSKANNGTPTPTSAHAMFSNPYMFYGPLTPVTPGTPSYPYNPYLYMPMMAGMYASPGGPGSGSSPPTPNSGTHPRAPPPPPPASAPVDQSGNSSPAATPGPSAGPSSSPQPPAPTQSQPPPKPKRHKTHIVTSKSYSIPIVPRDKNANPMLPLNVGIMTVISLGTVCLREQFHTERYIFPVGYEVTRRYLSTVDPTAEVVYHCAILDGGDGPKFQIVPSDTPAKPVIAGTATGAWSSIVKQANAIRNRNHSNSVSGPDFFGLGQNTIKHLIQGLPNADRLKKYVWQHFIEGGPLGGRHASVIPALPEEFDASMPRGAVYHSPLEREKLKLAAAAAAAANGGSAVEPSGAPVISGDLPKGLSHYPQHIIAQAQGRPPHHLHPQHQQFQHPHHQHQFPHPQYQLHHLPPHQQHAAHAIGIALGLGVGGVGHMGVGQAGPGPATQQQHPGSPPLAGLQSPPPPQGPGAPDHPQPHSQAPEQQHPSEKSQDEQQSGASSAPPDTNARTSMLGGQAPTPITPNTPAPSIASIMNAYRPAPAAS</sequence>
<feature type="compositionally biased region" description="Basic and acidic residues" evidence="3">
    <location>
        <begin position="75"/>
        <end position="84"/>
    </location>
</feature>
<name>A0A5C3KRK0_COPMA</name>
<dbReference type="OrthoDB" id="285793at2759"/>
<dbReference type="Pfam" id="PF05965">
    <property type="entry name" value="FYRC"/>
    <property type="match status" value="1"/>
</dbReference>
<accession>A0A5C3KRK0</accession>